<dbReference type="InterPro" id="IPR045090">
    <property type="entry name" value="Pept_M3A_M3B"/>
</dbReference>
<evidence type="ECO:0000256" key="1">
    <source>
        <dbReference type="ARBA" id="ARBA00004173"/>
    </source>
</evidence>
<dbReference type="AlphaFoldDB" id="A0ABD1X980"/>
<keyword evidence="5 10" id="KW-0378">Hydrolase</keyword>
<keyword evidence="8 10" id="KW-0482">Metalloprotease</keyword>
<keyword evidence="13" id="KW-1185">Reference proteome</keyword>
<dbReference type="Gene3D" id="1.10.1370.10">
    <property type="entry name" value="Neurolysin, domain 3"/>
    <property type="match status" value="1"/>
</dbReference>
<keyword evidence="3 10" id="KW-0645">Protease</keyword>
<evidence type="ECO:0000256" key="9">
    <source>
        <dbReference type="ARBA" id="ARBA00023128"/>
    </source>
</evidence>
<dbReference type="Pfam" id="PF01432">
    <property type="entry name" value="Peptidase_M3"/>
    <property type="match status" value="1"/>
</dbReference>
<dbReference type="InterPro" id="IPR024077">
    <property type="entry name" value="Neurolysin/TOP_dom2"/>
</dbReference>
<dbReference type="EMBL" id="JBFOLJ010000001">
    <property type="protein sequence ID" value="KAL2558526.1"/>
    <property type="molecule type" value="Genomic_DNA"/>
</dbReference>
<evidence type="ECO:0000313" key="12">
    <source>
        <dbReference type="EMBL" id="KAL2558526.1"/>
    </source>
</evidence>
<keyword evidence="9" id="KW-0496">Mitochondrion</keyword>
<evidence type="ECO:0000259" key="11">
    <source>
        <dbReference type="Pfam" id="PF01432"/>
    </source>
</evidence>
<organism evidence="12 13">
    <name type="scientific">Forsythia ovata</name>
    <dbReference type="NCBI Taxonomy" id="205694"/>
    <lineage>
        <taxon>Eukaryota</taxon>
        <taxon>Viridiplantae</taxon>
        <taxon>Streptophyta</taxon>
        <taxon>Embryophyta</taxon>
        <taxon>Tracheophyta</taxon>
        <taxon>Spermatophyta</taxon>
        <taxon>Magnoliopsida</taxon>
        <taxon>eudicotyledons</taxon>
        <taxon>Gunneridae</taxon>
        <taxon>Pentapetalae</taxon>
        <taxon>asterids</taxon>
        <taxon>lamiids</taxon>
        <taxon>Lamiales</taxon>
        <taxon>Oleaceae</taxon>
        <taxon>Forsythieae</taxon>
        <taxon>Forsythia</taxon>
    </lineage>
</organism>
<dbReference type="GO" id="GO:0006508">
    <property type="term" value="P:proteolysis"/>
    <property type="evidence" value="ECO:0007669"/>
    <property type="project" value="UniProtKB-KW"/>
</dbReference>
<comment type="subcellular location">
    <subcellularLocation>
        <location evidence="1">Mitochondrion</location>
    </subcellularLocation>
</comment>
<dbReference type="FunFam" id="3.40.390.10:FF:000019">
    <property type="entry name" value="Mitochondrial intermediate peptidase, mitochondrial"/>
    <property type="match status" value="1"/>
</dbReference>
<proteinExistence type="inferred from homology"/>
<dbReference type="InterPro" id="IPR033851">
    <property type="entry name" value="M3A_MIP"/>
</dbReference>
<evidence type="ECO:0000313" key="13">
    <source>
        <dbReference type="Proteomes" id="UP001604277"/>
    </source>
</evidence>
<evidence type="ECO:0000256" key="3">
    <source>
        <dbReference type="ARBA" id="ARBA00022670"/>
    </source>
</evidence>
<dbReference type="SUPFAM" id="SSF55486">
    <property type="entry name" value="Metalloproteases ('zincins'), catalytic domain"/>
    <property type="match status" value="1"/>
</dbReference>
<dbReference type="PANTHER" id="PTHR11804">
    <property type="entry name" value="PROTEASE M3 THIMET OLIGOPEPTIDASE-RELATED"/>
    <property type="match status" value="1"/>
</dbReference>
<feature type="domain" description="Peptidase M3A/M3B catalytic" evidence="11">
    <location>
        <begin position="264"/>
        <end position="674"/>
    </location>
</feature>
<dbReference type="InterPro" id="IPR001567">
    <property type="entry name" value="Pept_M3A_M3B_dom"/>
</dbReference>
<dbReference type="GO" id="GO:0046872">
    <property type="term" value="F:metal ion binding"/>
    <property type="evidence" value="ECO:0007669"/>
    <property type="project" value="UniProtKB-UniRule"/>
</dbReference>
<evidence type="ECO:0000256" key="10">
    <source>
        <dbReference type="RuleBase" id="RU003435"/>
    </source>
</evidence>
<comment type="caution">
    <text evidence="12">The sequence shown here is derived from an EMBL/GenBank/DDBJ whole genome shotgun (WGS) entry which is preliminary data.</text>
</comment>
<keyword evidence="4 10" id="KW-0479">Metal-binding</keyword>
<evidence type="ECO:0000256" key="4">
    <source>
        <dbReference type="ARBA" id="ARBA00022723"/>
    </source>
</evidence>
<name>A0ABD1X980_9LAMI</name>
<protein>
    <submittedName>
        <fullName evidence="12">Mitochondrial intermediate peptidase</fullName>
    </submittedName>
</protein>
<dbReference type="GO" id="GO:0005739">
    <property type="term" value="C:mitochondrion"/>
    <property type="evidence" value="ECO:0007669"/>
    <property type="project" value="UniProtKB-SubCell"/>
</dbReference>
<accession>A0ABD1X980</accession>
<evidence type="ECO:0000256" key="6">
    <source>
        <dbReference type="ARBA" id="ARBA00022833"/>
    </source>
</evidence>
<dbReference type="Gene3D" id="3.40.390.10">
    <property type="entry name" value="Collagenase (Catalytic Domain)"/>
    <property type="match status" value="1"/>
</dbReference>
<reference evidence="13" key="1">
    <citation type="submission" date="2024-07" db="EMBL/GenBank/DDBJ databases">
        <title>Two chromosome-level genome assemblies of Korean endemic species Abeliophyllum distichum and Forsythia ovata (Oleaceae).</title>
        <authorList>
            <person name="Jang H."/>
        </authorList>
    </citation>
    <scope>NUCLEOTIDE SEQUENCE [LARGE SCALE GENOMIC DNA]</scope>
</reference>
<evidence type="ECO:0000256" key="8">
    <source>
        <dbReference type="ARBA" id="ARBA00023049"/>
    </source>
</evidence>
<gene>
    <name evidence="12" type="ORF">Fot_03265</name>
</gene>
<dbReference type="CDD" id="cd06457">
    <property type="entry name" value="M3A_MIP"/>
    <property type="match status" value="1"/>
</dbReference>
<dbReference type="InterPro" id="IPR024079">
    <property type="entry name" value="MetalloPept_cat_dom_sf"/>
</dbReference>
<evidence type="ECO:0000256" key="5">
    <source>
        <dbReference type="ARBA" id="ARBA00022801"/>
    </source>
</evidence>
<evidence type="ECO:0000256" key="2">
    <source>
        <dbReference type="ARBA" id="ARBA00006040"/>
    </source>
</evidence>
<dbReference type="Proteomes" id="UP001604277">
    <property type="component" value="Unassembled WGS sequence"/>
</dbReference>
<dbReference type="GO" id="GO:0008237">
    <property type="term" value="F:metallopeptidase activity"/>
    <property type="evidence" value="ECO:0007669"/>
    <property type="project" value="UniProtKB-KW"/>
</dbReference>
<dbReference type="PANTHER" id="PTHR11804:SF79">
    <property type="entry name" value="MITOCHONDRIAL INTERMEDIATE PEPTIDASE"/>
    <property type="match status" value="1"/>
</dbReference>
<comment type="similarity">
    <text evidence="2 10">Belongs to the peptidase M3 family.</text>
</comment>
<comment type="cofactor">
    <cofactor evidence="10">
        <name>Zn(2+)</name>
        <dbReference type="ChEBI" id="CHEBI:29105"/>
    </cofactor>
    <text evidence="10">Binds 1 zinc ion.</text>
</comment>
<keyword evidence="7" id="KW-0809">Transit peptide</keyword>
<sequence length="697" mass="79054">MQTLIRRSAEYFSPARRCLHTSTAPLIRETGLYGFDHLKTPRGFQRMVDDAIERSNELVNYIAGMPSGPEIIKAMDEISNAVCTVIDSAELCRHTHPDREFAEEASKASLRINEYLNYLNSNCTLYHAVIKAEQDHHLLTEEAQRAAHYLRIDLEKGGIHLSSEKLDRVNQLNIDIVRLCREFNENIIADPGHVDIFPASRIPKKLHHLTRPIYRPSRALSLSTVPDSNMKEKGFRLVTEPDALCSILHVRKLAYVRGNSVPRANLVVLDKLIAARHEFAEIMGYKSYTEFALNGNMASSPEVVNSFLLDMSKMVRPKAEEEFKKILDFKRERSGQLHEGLEPWDEAYFTRLLKSSAHKLNYSVVASYFSLPQCIEGLKMLAESLFQVTCHETPLAPGESWHPDVLKLSLHHPDEGDLGYLYLDLKSREHKHPICAHFAIKGGRRISEMEYQLPIVALVCNFLGSNFASVMLHHSDVETLFHEFGHALHSLLSRTDYQHFSGTRVVLDFAETPSNLFEYYSWDYGFLSKFAKHYSTGDPIPEELVKSMLEAKNMFAATELQRQILYALIDQTLHGAQLSSPRDTSSVVADLRTEHTSWKYVEGTHWHTRFSHLVTYGAGYYSYLYAKCFAATLWKKVCQKDPLSLATGSALRTKFLQHGGAKDPADILNDLIGSDAIRNQNGGIIPDITCLAEEMKL</sequence>
<keyword evidence="6 10" id="KW-0862">Zinc</keyword>
<evidence type="ECO:0000256" key="7">
    <source>
        <dbReference type="ARBA" id="ARBA00022946"/>
    </source>
</evidence>